<reference evidence="1 2" key="1">
    <citation type="submission" date="2015-11" db="EMBL/GenBank/DDBJ databases">
        <title>Genomic analysis of 38 Legionella species identifies large and diverse effector repertoires.</title>
        <authorList>
            <person name="Burstein D."/>
            <person name="Amaro F."/>
            <person name="Zusman T."/>
            <person name="Lifshitz Z."/>
            <person name="Cohen O."/>
            <person name="Gilbert J.A."/>
            <person name="Pupko T."/>
            <person name="Shuman H.A."/>
            <person name="Segal G."/>
        </authorList>
    </citation>
    <scope>NUCLEOTIDE SEQUENCE [LARGE SCALE GENOMIC DNA]</scope>
    <source>
        <strain evidence="1 2">ATCC 49504</strain>
    </source>
</reference>
<evidence type="ECO:0000313" key="2">
    <source>
        <dbReference type="Proteomes" id="UP000054785"/>
    </source>
</evidence>
<protein>
    <submittedName>
        <fullName evidence="1">Lipolytic protein</fullName>
    </submittedName>
</protein>
<sequence>MRKNILFIGGALTTENLWVFQKPLFSNDYNCQYLDIADEPSLAKIAERYVPSISNDISIVAFSMGGYIALELYRLVPEKVSKMILINCSAKAICHQGKEERRRSIELIKKGRFEFLVKKIFINSFYNHNLYHFIMPLMKEMAFQTGAENYKNQLTGMINKPDQSDILPTITCPVYLIAGENDTVMPNERSRHLCDNIRHSELHMINECGHLAMLEKPDEMNSYLTRWLC</sequence>
<dbReference type="Proteomes" id="UP000054785">
    <property type="component" value="Unassembled WGS sequence"/>
</dbReference>
<dbReference type="AlphaFoldDB" id="A0A0W0U2L0"/>
<dbReference type="PANTHER" id="PTHR43798">
    <property type="entry name" value="MONOACYLGLYCEROL LIPASE"/>
    <property type="match status" value="1"/>
</dbReference>
<dbReference type="InterPro" id="IPR000073">
    <property type="entry name" value="AB_hydrolase_1"/>
</dbReference>
<dbReference type="Pfam" id="PF12697">
    <property type="entry name" value="Abhydrolase_6"/>
    <property type="match status" value="1"/>
</dbReference>
<dbReference type="Gene3D" id="3.40.50.1820">
    <property type="entry name" value="alpha/beta hydrolase"/>
    <property type="match status" value="1"/>
</dbReference>
<dbReference type="InterPro" id="IPR029058">
    <property type="entry name" value="AB_hydrolase_fold"/>
</dbReference>
<accession>A0A0W0U2L0</accession>
<dbReference type="InterPro" id="IPR050266">
    <property type="entry name" value="AB_hydrolase_sf"/>
</dbReference>
<dbReference type="OrthoDB" id="2086224at2"/>
<dbReference type="PATRIC" id="fig|45065.4.peg.792"/>
<evidence type="ECO:0000313" key="1">
    <source>
        <dbReference type="EMBL" id="KTD02117.1"/>
    </source>
</evidence>
<organism evidence="1 2">
    <name type="scientific">Legionella geestiana</name>
    <dbReference type="NCBI Taxonomy" id="45065"/>
    <lineage>
        <taxon>Bacteria</taxon>
        <taxon>Pseudomonadati</taxon>
        <taxon>Pseudomonadota</taxon>
        <taxon>Gammaproteobacteria</taxon>
        <taxon>Legionellales</taxon>
        <taxon>Legionellaceae</taxon>
        <taxon>Legionella</taxon>
    </lineage>
</organism>
<dbReference type="EMBL" id="LNYC01000021">
    <property type="protein sequence ID" value="KTD02117.1"/>
    <property type="molecule type" value="Genomic_DNA"/>
</dbReference>
<dbReference type="SUPFAM" id="SSF53474">
    <property type="entry name" value="alpha/beta-Hydrolases"/>
    <property type="match status" value="1"/>
</dbReference>
<dbReference type="STRING" id="45065.Lgee_0742"/>
<proteinExistence type="predicted"/>
<keyword evidence="2" id="KW-1185">Reference proteome</keyword>
<gene>
    <name evidence="1" type="ORF">Lgee_0742</name>
</gene>
<dbReference type="RefSeq" id="WP_028386347.1">
    <property type="nucleotide sequence ID" value="NZ_CAAAHN010000014.1"/>
</dbReference>
<name>A0A0W0U2L0_9GAMM</name>
<comment type="caution">
    <text evidence="1">The sequence shown here is derived from an EMBL/GenBank/DDBJ whole genome shotgun (WGS) entry which is preliminary data.</text>
</comment>